<dbReference type="Proteomes" id="UP000054097">
    <property type="component" value="Unassembled WGS sequence"/>
</dbReference>
<sequence length="590" mass="65320">MKNVTSFSFPSVALKKTRPPGAAERKVIQAQMDANRKMIASMSEEIETRNRRASATVTAHTEMLTQARLLLEATMTFRNALSAIQATVTATRNVFFSEPITLAATNTTTTEAGTEEDFMGTELLSHCHNTLDSTAEAMSQAEDVHAVAVDRLQVALIERDMANKSATAIQSCISILTEANQAQERETERRSLCGLPTEIWAQIFQEATRPDRESPKRWSASPMPRGWAHGSRAALLASVCREWRDVSIGTKSLWSTINIAPAKQSMDTISGIVKLHLKRAGPLAINLTISVETEITSKQTYNELKPILARVKKLRQLRFYLDYSARHLAGLLYGMLVTPYDLIIEATDPTSAPYIYLPLAAPGPKKVTLISCELLGNCFAPIEHMEVQRADGSYYDFGEWRQGSVESLERAVLPYKNGRVDAGAERLDAPRLKYLETTLSLLSNRILPLYNMPNLAELVITDAQGHQSRPWDKVAEQLGKETHMERLVLDDMDGPGAQTVVACLEALPSVATLELRGRSVEQGLAKLESVLKANTSSIRSLNTLVVADYAGEGRAILDFAKAHSQRRLRVEYLNCPNLSKEVRRGLSEMH</sequence>
<dbReference type="OrthoDB" id="2269034at2759"/>
<accession>A0A0C2W3Y8</accession>
<dbReference type="AlphaFoldDB" id="A0A0C2W3Y8"/>
<name>A0A0C2W3Y8_SERVB</name>
<proteinExistence type="predicted"/>
<reference evidence="2" key="2">
    <citation type="submission" date="2015-01" db="EMBL/GenBank/DDBJ databases">
        <title>Evolutionary Origins and Diversification of the Mycorrhizal Mutualists.</title>
        <authorList>
            <consortium name="DOE Joint Genome Institute"/>
            <consortium name="Mycorrhizal Genomics Consortium"/>
            <person name="Kohler A."/>
            <person name="Kuo A."/>
            <person name="Nagy L.G."/>
            <person name="Floudas D."/>
            <person name="Copeland A."/>
            <person name="Barry K.W."/>
            <person name="Cichocki N."/>
            <person name="Veneault-Fourrey C."/>
            <person name="LaButti K."/>
            <person name="Lindquist E.A."/>
            <person name="Lipzen A."/>
            <person name="Lundell T."/>
            <person name="Morin E."/>
            <person name="Murat C."/>
            <person name="Riley R."/>
            <person name="Ohm R."/>
            <person name="Sun H."/>
            <person name="Tunlid A."/>
            <person name="Henrissat B."/>
            <person name="Grigoriev I.V."/>
            <person name="Hibbett D.S."/>
            <person name="Martin F."/>
        </authorList>
    </citation>
    <scope>NUCLEOTIDE SEQUENCE [LARGE SCALE GENOMIC DNA]</scope>
    <source>
        <strain evidence="2">MAFF 305830</strain>
    </source>
</reference>
<dbReference type="HOGENOM" id="CLU_462436_0_0_1"/>
<evidence type="ECO:0000313" key="1">
    <source>
        <dbReference type="EMBL" id="KIM21168.1"/>
    </source>
</evidence>
<dbReference type="STRING" id="933852.A0A0C2W3Y8"/>
<dbReference type="EMBL" id="KN824391">
    <property type="protein sequence ID" value="KIM21168.1"/>
    <property type="molecule type" value="Genomic_DNA"/>
</dbReference>
<reference evidence="1 2" key="1">
    <citation type="submission" date="2014-04" db="EMBL/GenBank/DDBJ databases">
        <authorList>
            <consortium name="DOE Joint Genome Institute"/>
            <person name="Kuo A."/>
            <person name="Zuccaro A."/>
            <person name="Kohler A."/>
            <person name="Nagy L.G."/>
            <person name="Floudas D."/>
            <person name="Copeland A."/>
            <person name="Barry K.W."/>
            <person name="Cichocki N."/>
            <person name="Veneault-Fourrey C."/>
            <person name="LaButti K."/>
            <person name="Lindquist E.A."/>
            <person name="Lipzen A."/>
            <person name="Lundell T."/>
            <person name="Morin E."/>
            <person name="Murat C."/>
            <person name="Sun H."/>
            <person name="Tunlid A."/>
            <person name="Henrissat B."/>
            <person name="Grigoriev I.V."/>
            <person name="Hibbett D.S."/>
            <person name="Martin F."/>
            <person name="Nordberg H.P."/>
            <person name="Cantor M.N."/>
            <person name="Hua S.X."/>
        </authorList>
    </citation>
    <scope>NUCLEOTIDE SEQUENCE [LARGE SCALE GENOMIC DNA]</scope>
    <source>
        <strain evidence="1 2">MAFF 305830</strain>
    </source>
</reference>
<evidence type="ECO:0000313" key="2">
    <source>
        <dbReference type="Proteomes" id="UP000054097"/>
    </source>
</evidence>
<protein>
    <submittedName>
        <fullName evidence="1">Uncharacterized protein</fullName>
    </submittedName>
</protein>
<gene>
    <name evidence="1" type="ORF">M408DRAFT_110900</name>
</gene>
<organism evidence="1 2">
    <name type="scientific">Serendipita vermifera MAFF 305830</name>
    <dbReference type="NCBI Taxonomy" id="933852"/>
    <lineage>
        <taxon>Eukaryota</taxon>
        <taxon>Fungi</taxon>
        <taxon>Dikarya</taxon>
        <taxon>Basidiomycota</taxon>
        <taxon>Agaricomycotina</taxon>
        <taxon>Agaricomycetes</taxon>
        <taxon>Sebacinales</taxon>
        <taxon>Serendipitaceae</taxon>
        <taxon>Serendipita</taxon>
    </lineage>
</organism>
<keyword evidence="2" id="KW-1185">Reference proteome</keyword>